<keyword evidence="7 11" id="KW-0067">ATP-binding</keyword>
<name>A0A977L2J9_9CYAN</name>
<dbReference type="GO" id="GO:0005737">
    <property type="term" value="C:cytoplasm"/>
    <property type="evidence" value="ECO:0007669"/>
    <property type="project" value="TreeGrafter"/>
</dbReference>
<dbReference type="GO" id="GO:0046872">
    <property type="term" value="F:metal ion binding"/>
    <property type="evidence" value="ECO:0007669"/>
    <property type="project" value="UniProtKB-KW"/>
</dbReference>
<dbReference type="EMBL" id="CP073041">
    <property type="protein sequence ID" value="UXE64343.1"/>
    <property type="molecule type" value="Genomic_DNA"/>
</dbReference>
<dbReference type="GO" id="GO:0008841">
    <property type="term" value="F:dihydrofolate synthase activity"/>
    <property type="evidence" value="ECO:0007669"/>
    <property type="project" value="TreeGrafter"/>
</dbReference>
<keyword evidence="5" id="KW-0479">Metal-binding</keyword>
<dbReference type="InterPro" id="IPR001645">
    <property type="entry name" value="Folylpolyglutamate_synth"/>
</dbReference>
<evidence type="ECO:0000256" key="9">
    <source>
        <dbReference type="ARBA" id="ARBA00030592"/>
    </source>
</evidence>
<evidence type="ECO:0000256" key="4">
    <source>
        <dbReference type="ARBA" id="ARBA00022598"/>
    </source>
</evidence>
<evidence type="ECO:0000259" key="12">
    <source>
        <dbReference type="Pfam" id="PF02875"/>
    </source>
</evidence>
<evidence type="ECO:0000256" key="3">
    <source>
        <dbReference type="ARBA" id="ARBA00013025"/>
    </source>
</evidence>
<dbReference type="SUPFAM" id="SSF53623">
    <property type="entry name" value="MurD-like peptide ligases, catalytic domain"/>
    <property type="match status" value="1"/>
</dbReference>
<dbReference type="AlphaFoldDB" id="A0A977L2J9"/>
<keyword evidence="6 11" id="KW-0547">Nucleotide-binding</keyword>
<dbReference type="NCBIfam" id="TIGR01499">
    <property type="entry name" value="folC"/>
    <property type="match status" value="1"/>
</dbReference>
<protein>
    <recommendedName>
        <fullName evidence="3">tetrahydrofolate synthase</fullName>
        <ecNumber evidence="3">6.3.2.17</ecNumber>
    </recommendedName>
    <alternativeName>
        <fullName evidence="9">Tetrahydrofolylpolyglutamate synthase</fullName>
    </alternativeName>
</protein>
<dbReference type="Proteomes" id="UP001065613">
    <property type="component" value="Chromosome"/>
</dbReference>
<gene>
    <name evidence="14" type="ORF">KA717_18800</name>
</gene>
<dbReference type="InterPro" id="IPR036565">
    <property type="entry name" value="Mur-like_cat_sf"/>
</dbReference>
<feature type="domain" description="Mur ligase central" evidence="13">
    <location>
        <begin position="45"/>
        <end position="263"/>
    </location>
</feature>
<dbReference type="Gene3D" id="3.90.190.20">
    <property type="entry name" value="Mur ligase, C-terminal domain"/>
    <property type="match status" value="1"/>
</dbReference>
<evidence type="ECO:0000313" key="14">
    <source>
        <dbReference type="EMBL" id="UXE64343.1"/>
    </source>
</evidence>
<evidence type="ECO:0000256" key="2">
    <source>
        <dbReference type="ARBA" id="ARBA00008276"/>
    </source>
</evidence>
<accession>A0A977L2J9</accession>
<dbReference type="EC" id="6.3.2.17" evidence="3"/>
<dbReference type="InterPro" id="IPR036615">
    <property type="entry name" value="Mur_ligase_C_dom_sf"/>
</dbReference>
<keyword evidence="8" id="KW-0460">Magnesium</keyword>
<organism evidence="14">
    <name type="scientific">Woronichinia naegeliana WA131</name>
    <dbReference type="NCBI Taxonomy" id="2824559"/>
    <lineage>
        <taxon>Bacteria</taxon>
        <taxon>Bacillati</taxon>
        <taxon>Cyanobacteriota</taxon>
        <taxon>Cyanophyceae</taxon>
        <taxon>Synechococcales</taxon>
        <taxon>Coelosphaeriaceae</taxon>
        <taxon>Woronichinia</taxon>
    </lineage>
</organism>
<evidence type="ECO:0000256" key="1">
    <source>
        <dbReference type="ARBA" id="ARBA00001946"/>
    </source>
</evidence>
<comment type="catalytic activity">
    <reaction evidence="10">
        <text>(6S)-5,6,7,8-tetrahydrofolyl-(gamma-L-Glu)(n) + L-glutamate + ATP = (6S)-5,6,7,8-tetrahydrofolyl-(gamma-L-Glu)(n+1) + ADP + phosphate + H(+)</text>
        <dbReference type="Rhea" id="RHEA:10580"/>
        <dbReference type="Rhea" id="RHEA-COMP:14738"/>
        <dbReference type="Rhea" id="RHEA-COMP:14740"/>
        <dbReference type="ChEBI" id="CHEBI:15378"/>
        <dbReference type="ChEBI" id="CHEBI:29985"/>
        <dbReference type="ChEBI" id="CHEBI:30616"/>
        <dbReference type="ChEBI" id="CHEBI:43474"/>
        <dbReference type="ChEBI" id="CHEBI:141005"/>
        <dbReference type="ChEBI" id="CHEBI:456216"/>
        <dbReference type="EC" id="6.3.2.17"/>
    </reaction>
</comment>
<evidence type="ECO:0000256" key="8">
    <source>
        <dbReference type="ARBA" id="ARBA00022842"/>
    </source>
</evidence>
<feature type="domain" description="Mur ligase C-terminal" evidence="12">
    <location>
        <begin position="290"/>
        <end position="411"/>
    </location>
</feature>
<dbReference type="GO" id="GO:0005524">
    <property type="term" value="F:ATP binding"/>
    <property type="evidence" value="ECO:0007669"/>
    <property type="project" value="UniProtKB-KW"/>
</dbReference>
<sequence length="430" mass="47233">MDDFQKLDTLLDAYQHFGVRLGLDRVENLLTYLGNPQQQIPFIHVAGTNGKGSVCAYLSSVLTTAGYRVGRYTSPHLVHWTERICINEQPINPKQLVSLLNKIQIYTDEVAGQKGDIPTQFEALTAAAWCYFVMEKVDIAVIEVGLGGRLDATNVSDSPLVSIITSISYDHMSVLGSTLAEIGQEKAGILKFQRPAILGDIPPEAIAVFQNRITELNCPALWVEPAQKIEQDGAIWAKYQGISYPLPLLGDFQLLNSAVAIAAIQSLQEQGWQISREAIQEGMGLASWPGRLQWQKWRNQPLLIDGAHNPAGAKALRQYADQLEKPILWIMGMLNNKNHAEILQILLQPEDSLYLVPVPDHITAAPDHLAGLAQQICPNLTEIRTFPELSIALDQAILSESPTHCPILCGSLYLIGSFLAVTKCAFGIAA</sequence>
<dbReference type="PROSITE" id="PS01011">
    <property type="entry name" value="FOLYLPOLYGLU_SYNT_1"/>
    <property type="match status" value="1"/>
</dbReference>
<dbReference type="InterPro" id="IPR018109">
    <property type="entry name" value="Folylpolyglutamate_synth_CS"/>
</dbReference>
<dbReference type="Pfam" id="PF08245">
    <property type="entry name" value="Mur_ligase_M"/>
    <property type="match status" value="1"/>
</dbReference>
<proteinExistence type="inferred from homology"/>
<dbReference type="GO" id="GO:0004326">
    <property type="term" value="F:tetrahydrofolylpolyglutamate synthase activity"/>
    <property type="evidence" value="ECO:0007669"/>
    <property type="project" value="UniProtKB-EC"/>
</dbReference>
<comment type="similarity">
    <text evidence="2 11">Belongs to the folylpolyglutamate synthase family.</text>
</comment>
<evidence type="ECO:0000256" key="10">
    <source>
        <dbReference type="ARBA" id="ARBA00047493"/>
    </source>
</evidence>
<dbReference type="SUPFAM" id="SSF53244">
    <property type="entry name" value="MurD-like peptide ligases, peptide-binding domain"/>
    <property type="match status" value="1"/>
</dbReference>
<evidence type="ECO:0000256" key="11">
    <source>
        <dbReference type="PIRNR" id="PIRNR001563"/>
    </source>
</evidence>
<dbReference type="PIRSF" id="PIRSF001563">
    <property type="entry name" value="Folylpolyglu_synth"/>
    <property type="match status" value="1"/>
</dbReference>
<keyword evidence="4 11" id="KW-0436">Ligase</keyword>
<dbReference type="PANTHER" id="PTHR11136">
    <property type="entry name" value="FOLYLPOLYGLUTAMATE SYNTHASE-RELATED"/>
    <property type="match status" value="1"/>
</dbReference>
<reference evidence="14" key="1">
    <citation type="submission" date="2021-04" db="EMBL/GenBank/DDBJ databases">
        <title>Genome sequence of Woronichinia naegeliana from Washington state freshwater lake bloom.</title>
        <authorList>
            <person name="Dreher T.W."/>
        </authorList>
    </citation>
    <scope>NUCLEOTIDE SEQUENCE</scope>
    <source>
        <strain evidence="14">WA131</strain>
    </source>
</reference>
<evidence type="ECO:0000256" key="7">
    <source>
        <dbReference type="ARBA" id="ARBA00022840"/>
    </source>
</evidence>
<evidence type="ECO:0000256" key="5">
    <source>
        <dbReference type="ARBA" id="ARBA00022723"/>
    </source>
</evidence>
<evidence type="ECO:0000256" key="6">
    <source>
        <dbReference type="ARBA" id="ARBA00022741"/>
    </source>
</evidence>
<dbReference type="FunFam" id="3.40.1190.10:FF:000011">
    <property type="entry name" value="Folylpolyglutamate synthase/dihydrofolate synthase"/>
    <property type="match status" value="1"/>
</dbReference>
<dbReference type="InterPro" id="IPR004101">
    <property type="entry name" value="Mur_ligase_C"/>
</dbReference>
<evidence type="ECO:0000259" key="13">
    <source>
        <dbReference type="Pfam" id="PF08245"/>
    </source>
</evidence>
<dbReference type="KEGG" id="wna:KA717_18800"/>
<comment type="cofactor">
    <cofactor evidence="1">
        <name>Mg(2+)</name>
        <dbReference type="ChEBI" id="CHEBI:18420"/>
    </cofactor>
</comment>
<dbReference type="PANTHER" id="PTHR11136:SF0">
    <property type="entry name" value="DIHYDROFOLATE SYNTHETASE-RELATED"/>
    <property type="match status" value="1"/>
</dbReference>
<dbReference type="Gene3D" id="3.40.1190.10">
    <property type="entry name" value="Mur-like, catalytic domain"/>
    <property type="match status" value="1"/>
</dbReference>
<dbReference type="InterPro" id="IPR013221">
    <property type="entry name" value="Mur_ligase_cen"/>
</dbReference>
<dbReference type="Pfam" id="PF02875">
    <property type="entry name" value="Mur_ligase_C"/>
    <property type="match status" value="1"/>
</dbReference>